<organism evidence="1 2">
    <name type="scientific">Stenotrophomonas nitritireducens</name>
    <dbReference type="NCBI Taxonomy" id="83617"/>
    <lineage>
        <taxon>Bacteria</taxon>
        <taxon>Pseudomonadati</taxon>
        <taxon>Pseudomonadota</taxon>
        <taxon>Gammaproteobacteria</taxon>
        <taxon>Lysobacterales</taxon>
        <taxon>Lysobacteraceae</taxon>
        <taxon>Stenotrophomonas</taxon>
    </lineage>
</organism>
<dbReference type="AlphaFoldDB" id="A0A9D8KUJ7"/>
<evidence type="ECO:0008006" key="3">
    <source>
        <dbReference type="Google" id="ProtNLM"/>
    </source>
</evidence>
<proteinExistence type="predicted"/>
<gene>
    <name evidence="1" type="ORF">J0H45_05035</name>
</gene>
<evidence type="ECO:0000313" key="1">
    <source>
        <dbReference type="EMBL" id="MBN8798709.1"/>
    </source>
</evidence>
<sequence length="62" mass="6850">ASFKTSAQWTLTVCADNVLESHPDKVNPAFTSVNAWGQMPYSNYAPAGFNGAYVYGRIGYKW</sequence>
<feature type="non-terminal residue" evidence="1">
    <location>
        <position position="1"/>
    </location>
</feature>
<comment type="caution">
    <text evidence="1">The sequence shown here is derived from an EMBL/GenBank/DDBJ whole genome shotgun (WGS) entry which is preliminary data.</text>
</comment>
<name>A0A9D8KUJ7_9GAMM</name>
<accession>A0A9D8KUJ7</accession>
<protein>
    <recommendedName>
        <fullName evidence="3">TonB-dependent receptor</fullName>
    </recommendedName>
</protein>
<reference evidence="1" key="1">
    <citation type="submission" date="2021-02" db="EMBL/GenBank/DDBJ databases">
        <title>Thiocyanate and organic carbon inputs drive convergent selection for specific autotrophic Afipia and Thiobacillus strains within complex microbiomes.</title>
        <authorList>
            <person name="Huddy R.J."/>
            <person name="Sachdeva R."/>
            <person name="Kadzinga F."/>
            <person name="Kantor R.S."/>
            <person name="Harrison S.T.L."/>
            <person name="Banfield J.F."/>
        </authorList>
    </citation>
    <scope>NUCLEOTIDE SEQUENCE</scope>
    <source>
        <strain evidence="1">SCN18_10_11_15_R1_P_69_7</strain>
    </source>
</reference>
<evidence type="ECO:0000313" key="2">
    <source>
        <dbReference type="Proteomes" id="UP000664815"/>
    </source>
</evidence>
<dbReference type="Proteomes" id="UP000664815">
    <property type="component" value="Unassembled WGS sequence"/>
</dbReference>
<dbReference type="EMBL" id="JAFKMG010000447">
    <property type="protein sequence ID" value="MBN8798709.1"/>
    <property type="molecule type" value="Genomic_DNA"/>
</dbReference>